<dbReference type="GO" id="GO:0004523">
    <property type="term" value="F:RNA-DNA hybrid ribonuclease activity"/>
    <property type="evidence" value="ECO:0007669"/>
    <property type="project" value="InterPro"/>
</dbReference>
<comment type="caution">
    <text evidence="2">The sequence shown here is derived from an EMBL/GenBank/DDBJ whole genome shotgun (WGS) entry which is preliminary data.</text>
</comment>
<dbReference type="Pfam" id="PF13456">
    <property type="entry name" value="RVT_3"/>
    <property type="match status" value="1"/>
</dbReference>
<keyword evidence="3" id="KW-1185">Reference proteome</keyword>
<dbReference type="EMBL" id="BTGU01000004">
    <property type="protein sequence ID" value="GMN33907.1"/>
    <property type="molecule type" value="Genomic_DNA"/>
</dbReference>
<sequence length="108" mass="11515">MVPKWIKPTWGTQKLNVDVAVKKDVDFIGVGAIIRDDQGSACACLARKLVGVFSSDAAECLALFTGKHRGNMVAHLLASSNFSSSSDLYGCDAIPSFIREVVLADLAD</sequence>
<protein>
    <recommendedName>
        <fullName evidence="1">RNase H type-1 domain-containing protein</fullName>
    </recommendedName>
</protein>
<dbReference type="PANTHER" id="PTHR47074">
    <property type="entry name" value="BNAC02G40300D PROTEIN"/>
    <property type="match status" value="1"/>
</dbReference>
<proteinExistence type="predicted"/>
<dbReference type="Proteomes" id="UP001187192">
    <property type="component" value="Unassembled WGS sequence"/>
</dbReference>
<feature type="domain" description="RNase H type-1" evidence="1">
    <location>
        <begin position="16"/>
        <end position="66"/>
    </location>
</feature>
<dbReference type="InterPro" id="IPR052929">
    <property type="entry name" value="RNase_H-like_EbsB-rel"/>
</dbReference>
<dbReference type="PANTHER" id="PTHR47074:SF48">
    <property type="entry name" value="POLYNUCLEOTIDYL TRANSFERASE, RIBONUCLEASE H-LIKE SUPERFAMILY PROTEIN"/>
    <property type="match status" value="1"/>
</dbReference>
<gene>
    <name evidence="2" type="ORF">TIFTF001_004415</name>
</gene>
<evidence type="ECO:0000313" key="2">
    <source>
        <dbReference type="EMBL" id="GMN33907.1"/>
    </source>
</evidence>
<accession>A0AA87ZG00</accession>
<name>A0AA87ZG00_FICCA</name>
<dbReference type="InterPro" id="IPR002156">
    <property type="entry name" value="RNaseH_domain"/>
</dbReference>
<reference evidence="2" key="1">
    <citation type="submission" date="2023-07" db="EMBL/GenBank/DDBJ databases">
        <title>draft genome sequence of fig (Ficus carica).</title>
        <authorList>
            <person name="Takahashi T."/>
            <person name="Nishimura K."/>
        </authorList>
    </citation>
    <scope>NUCLEOTIDE SEQUENCE</scope>
</reference>
<evidence type="ECO:0000313" key="3">
    <source>
        <dbReference type="Proteomes" id="UP001187192"/>
    </source>
</evidence>
<dbReference type="GO" id="GO:0003676">
    <property type="term" value="F:nucleic acid binding"/>
    <property type="evidence" value="ECO:0007669"/>
    <property type="project" value="InterPro"/>
</dbReference>
<dbReference type="AlphaFoldDB" id="A0AA87ZG00"/>
<organism evidence="2 3">
    <name type="scientific">Ficus carica</name>
    <name type="common">Common fig</name>
    <dbReference type="NCBI Taxonomy" id="3494"/>
    <lineage>
        <taxon>Eukaryota</taxon>
        <taxon>Viridiplantae</taxon>
        <taxon>Streptophyta</taxon>
        <taxon>Embryophyta</taxon>
        <taxon>Tracheophyta</taxon>
        <taxon>Spermatophyta</taxon>
        <taxon>Magnoliopsida</taxon>
        <taxon>eudicotyledons</taxon>
        <taxon>Gunneridae</taxon>
        <taxon>Pentapetalae</taxon>
        <taxon>rosids</taxon>
        <taxon>fabids</taxon>
        <taxon>Rosales</taxon>
        <taxon>Moraceae</taxon>
        <taxon>Ficeae</taxon>
        <taxon>Ficus</taxon>
    </lineage>
</organism>
<evidence type="ECO:0000259" key="1">
    <source>
        <dbReference type="Pfam" id="PF13456"/>
    </source>
</evidence>